<dbReference type="InterPro" id="IPR036282">
    <property type="entry name" value="Glutathione-S-Trfase_C_sf"/>
</dbReference>
<dbReference type="GO" id="GO:0016491">
    <property type="term" value="F:oxidoreductase activity"/>
    <property type="evidence" value="ECO:0007669"/>
    <property type="project" value="UniProtKB-KW"/>
</dbReference>
<dbReference type="InterPro" id="IPR016639">
    <property type="entry name" value="GST_Omega/GSH"/>
</dbReference>
<dbReference type="InterPro" id="IPR010987">
    <property type="entry name" value="Glutathione-S-Trfase_C-like"/>
</dbReference>
<feature type="site" description="Lowers pKa of active site Cys" evidence="3">
    <location>
        <position position="247"/>
    </location>
</feature>
<proteinExistence type="predicted"/>
<dbReference type="Pfam" id="PF13409">
    <property type="entry name" value="GST_N_2"/>
    <property type="match status" value="1"/>
</dbReference>
<dbReference type="InterPro" id="IPR040079">
    <property type="entry name" value="Glutathione_S-Trfase"/>
</dbReference>
<sequence length="330" mass="37735">MHMLVDGEWRTDAYESTTEDGEFDRQETTFRDWIRDESGAEFRPEAGRYHLYQSRACPWAHRAVVVRRLLGLEDVVSMDVVDPYRETHGWQFTPTKDGCTADTVNGADYLHEVYTAADPSFTGRVTVPVLWDRETGTIVNNESEEIIKMLADAFGEYGRYDVDLYPAELRDEIDQVIDDIYDPINNGVYRAGFAEAQSAHEDAVVELFDALEHWDEVLADQRYLVGEQPTLADVCLFTTLVRFDEVYHTHFKCNVGRLVDYGNLWGHTRDMYQLPGVAESVNMDHIKEHYYTTHTDLNPGRIVPVGPDPAFDAPHDRDDLPGDPPPALRE</sequence>
<keyword evidence="6" id="KW-0560">Oxidoreductase</keyword>
<evidence type="ECO:0000256" key="1">
    <source>
        <dbReference type="PIRSR" id="PIRSR015753-1"/>
    </source>
</evidence>
<accession>A0ABD6DGJ9</accession>
<dbReference type="CDD" id="cd03190">
    <property type="entry name" value="GST_C_Omega_like"/>
    <property type="match status" value="1"/>
</dbReference>
<protein>
    <submittedName>
        <fullName evidence="6">Glutathione S-transferase family protein</fullName>
        <ecNumber evidence="6">1.8.5.-</ecNumber>
    </submittedName>
</protein>
<dbReference type="InterPro" id="IPR004045">
    <property type="entry name" value="Glutathione_S-Trfase_N"/>
</dbReference>
<evidence type="ECO:0000256" key="2">
    <source>
        <dbReference type="PIRSR" id="PIRSR015753-2"/>
    </source>
</evidence>
<keyword evidence="7" id="KW-1185">Reference proteome</keyword>
<reference evidence="6 7" key="1">
    <citation type="journal article" date="2019" name="Int. J. Syst. Evol. Microbiol.">
        <title>The Global Catalogue of Microorganisms (GCM) 10K type strain sequencing project: providing services to taxonomists for standard genome sequencing and annotation.</title>
        <authorList>
            <consortium name="The Broad Institute Genomics Platform"/>
            <consortium name="The Broad Institute Genome Sequencing Center for Infectious Disease"/>
            <person name="Wu L."/>
            <person name="Ma J."/>
        </authorList>
    </citation>
    <scope>NUCLEOTIDE SEQUENCE [LARGE SCALE GENOMIC DNA]</scope>
    <source>
        <strain evidence="6 7">CGMCC 1.10390</strain>
    </source>
</reference>
<name>A0ABD6DGJ9_9EURY</name>
<dbReference type="InterPro" id="IPR036249">
    <property type="entry name" value="Thioredoxin-like_sf"/>
</dbReference>
<gene>
    <name evidence="6" type="ORF">ACFSBL_05565</name>
</gene>
<dbReference type="PANTHER" id="PTHR32419:SF6">
    <property type="entry name" value="GLUTATHIONE S-TRANSFERASE OMEGA-LIKE 1-RELATED"/>
    <property type="match status" value="1"/>
</dbReference>
<dbReference type="PROSITE" id="PS50405">
    <property type="entry name" value="GST_CTER"/>
    <property type="match status" value="1"/>
</dbReference>
<feature type="active site" description="Proton donor/acceptor" evidence="1">
    <location>
        <position position="189"/>
    </location>
</feature>
<dbReference type="SFLD" id="SFLDG01148">
    <property type="entry name" value="Xi_(cytGST)"/>
    <property type="match status" value="1"/>
</dbReference>
<dbReference type="Gene3D" id="3.40.30.10">
    <property type="entry name" value="Glutaredoxin"/>
    <property type="match status" value="1"/>
</dbReference>
<feature type="binding site" evidence="2">
    <location>
        <begin position="142"/>
        <end position="143"/>
    </location>
    <ligand>
        <name>glutathione</name>
        <dbReference type="ChEBI" id="CHEBI:57925"/>
    </ligand>
</feature>
<dbReference type="AlphaFoldDB" id="A0ABD6DGJ9"/>
<feature type="domain" description="GST C-terminal" evidence="5">
    <location>
        <begin position="166"/>
        <end position="293"/>
    </location>
</feature>
<evidence type="ECO:0000256" key="3">
    <source>
        <dbReference type="PIRSR" id="PIRSR015753-3"/>
    </source>
</evidence>
<dbReference type="Pfam" id="PF13410">
    <property type="entry name" value="GST_C_2"/>
    <property type="match status" value="1"/>
</dbReference>
<dbReference type="PIRSF" id="PIRSF015753">
    <property type="entry name" value="GST"/>
    <property type="match status" value="1"/>
</dbReference>
<dbReference type="Gene3D" id="1.20.1050.10">
    <property type="match status" value="1"/>
</dbReference>
<dbReference type="SUPFAM" id="SSF52833">
    <property type="entry name" value="Thioredoxin-like"/>
    <property type="match status" value="1"/>
</dbReference>
<feature type="site" description="Lowers pKa of active site Cys" evidence="3">
    <location>
        <position position="290"/>
    </location>
</feature>
<feature type="binding site" evidence="2">
    <location>
        <position position="90"/>
    </location>
    <ligand>
        <name>glutathione</name>
        <dbReference type="ChEBI" id="CHEBI:57925"/>
    </ligand>
</feature>
<dbReference type="EMBL" id="JBHUDO010000001">
    <property type="protein sequence ID" value="MFD1645146.1"/>
    <property type="molecule type" value="Genomic_DNA"/>
</dbReference>
<dbReference type="RefSeq" id="WP_256400378.1">
    <property type="nucleotide sequence ID" value="NZ_JANHJR010000002.1"/>
</dbReference>
<feature type="region of interest" description="Disordered" evidence="4">
    <location>
        <begin position="298"/>
        <end position="330"/>
    </location>
</feature>
<dbReference type="Proteomes" id="UP001597034">
    <property type="component" value="Unassembled WGS sequence"/>
</dbReference>
<dbReference type="SFLD" id="SFLDG01206">
    <property type="entry name" value="Xi.1"/>
    <property type="match status" value="1"/>
</dbReference>
<comment type="caution">
    <text evidence="6">The sequence shown here is derived from an EMBL/GenBank/DDBJ whole genome shotgun (WGS) entry which is preliminary data.</text>
</comment>
<dbReference type="EC" id="1.8.5.-" evidence="6"/>
<organism evidence="6 7">
    <name type="scientific">Haloarchaeobius litoreus</name>
    <dbReference type="NCBI Taxonomy" id="755306"/>
    <lineage>
        <taxon>Archaea</taxon>
        <taxon>Methanobacteriati</taxon>
        <taxon>Methanobacteriota</taxon>
        <taxon>Stenosarchaea group</taxon>
        <taxon>Halobacteria</taxon>
        <taxon>Halobacteriales</taxon>
        <taxon>Halorubellaceae</taxon>
        <taxon>Haloarchaeobius</taxon>
    </lineage>
</organism>
<evidence type="ECO:0000259" key="5">
    <source>
        <dbReference type="PROSITE" id="PS50405"/>
    </source>
</evidence>
<evidence type="ECO:0000313" key="7">
    <source>
        <dbReference type="Proteomes" id="UP001597034"/>
    </source>
</evidence>
<dbReference type="SUPFAM" id="SSF47616">
    <property type="entry name" value="GST C-terminal domain-like"/>
    <property type="match status" value="1"/>
</dbReference>
<feature type="binding site" evidence="2">
    <location>
        <begin position="124"/>
        <end position="127"/>
    </location>
    <ligand>
        <name>glutathione</name>
        <dbReference type="ChEBI" id="CHEBI:57925"/>
    </ligand>
</feature>
<dbReference type="SFLD" id="SFLDS00019">
    <property type="entry name" value="Glutathione_Transferase_(cytos"/>
    <property type="match status" value="1"/>
</dbReference>
<dbReference type="PANTHER" id="PTHR32419">
    <property type="entry name" value="GLUTATHIONYL-HYDROQUINONE REDUCTASE"/>
    <property type="match status" value="1"/>
</dbReference>
<evidence type="ECO:0000256" key="4">
    <source>
        <dbReference type="SAM" id="MobiDB-lite"/>
    </source>
</evidence>
<feature type="active site" description="Nucleophile" evidence="1">
    <location>
        <position position="57"/>
    </location>
</feature>
<dbReference type="InterPro" id="IPR047047">
    <property type="entry name" value="GST_Omega-like_C"/>
</dbReference>
<evidence type="ECO:0000313" key="6">
    <source>
        <dbReference type="EMBL" id="MFD1645146.1"/>
    </source>
</evidence>